<feature type="chain" id="PRO_5030791720" evidence="1">
    <location>
        <begin position="20"/>
        <end position="147"/>
    </location>
</feature>
<organism evidence="2">
    <name type="scientific">Timema cristinae</name>
    <name type="common">Walking stick</name>
    <dbReference type="NCBI Taxonomy" id="61476"/>
    <lineage>
        <taxon>Eukaryota</taxon>
        <taxon>Metazoa</taxon>
        <taxon>Ecdysozoa</taxon>
        <taxon>Arthropoda</taxon>
        <taxon>Hexapoda</taxon>
        <taxon>Insecta</taxon>
        <taxon>Pterygota</taxon>
        <taxon>Neoptera</taxon>
        <taxon>Polyneoptera</taxon>
        <taxon>Phasmatodea</taxon>
        <taxon>Timematodea</taxon>
        <taxon>Timematoidea</taxon>
        <taxon>Timematidae</taxon>
        <taxon>Timema</taxon>
    </lineage>
</organism>
<keyword evidence="1" id="KW-0732">Signal</keyword>
<feature type="signal peptide" evidence="1">
    <location>
        <begin position="1"/>
        <end position="19"/>
    </location>
</feature>
<dbReference type="EMBL" id="OC337400">
    <property type="protein sequence ID" value="CAD7418440.1"/>
    <property type="molecule type" value="Genomic_DNA"/>
</dbReference>
<protein>
    <submittedName>
        <fullName evidence="2">Uncharacterized protein</fullName>
    </submittedName>
</protein>
<dbReference type="AlphaFoldDB" id="A0A7R9DRH7"/>
<name>A0A7R9DRH7_TIMCR</name>
<gene>
    <name evidence="2" type="ORF">TCEB3V08_LOCUS13343</name>
</gene>
<reference evidence="2" key="1">
    <citation type="submission" date="2020-11" db="EMBL/GenBank/DDBJ databases">
        <authorList>
            <person name="Tran Van P."/>
        </authorList>
    </citation>
    <scope>NUCLEOTIDE SEQUENCE</scope>
</reference>
<accession>A0A7R9DRH7</accession>
<sequence>MTNIVRWSVFMWGVISVRAQSQVITPGVTPLWPCYSVYKLSPTPIQLEFNYSDTPLPTSYVAWYHHHTPGWNTVSVNTQLGTQVSEHPARNTVPVTQCAFVLEAPLNYTLLLQLHTVQFADSSGNCSASAVRIYNYNTSGALDLAIA</sequence>
<proteinExistence type="predicted"/>
<evidence type="ECO:0000313" key="2">
    <source>
        <dbReference type="EMBL" id="CAD7418440.1"/>
    </source>
</evidence>
<evidence type="ECO:0000256" key="1">
    <source>
        <dbReference type="SAM" id="SignalP"/>
    </source>
</evidence>